<dbReference type="Proteomes" id="UP000199705">
    <property type="component" value="Unassembled WGS sequence"/>
</dbReference>
<proteinExistence type="predicted"/>
<protein>
    <submittedName>
        <fullName evidence="2">Uncharacterized protein</fullName>
    </submittedName>
</protein>
<evidence type="ECO:0000313" key="2">
    <source>
        <dbReference type="EMBL" id="SDH60274.1"/>
    </source>
</evidence>
<organism evidence="2 3">
    <name type="scientific">Mucilaginibacter gossypii</name>
    <dbReference type="NCBI Taxonomy" id="551996"/>
    <lineage>
        <taxon>Bacteria</taxon>
        <taxon>Pseudomonadati</taxon>
        <taxon>Bacteroidota</taxon>
        <taxon>Sphingobacteriia</taxon>
        <taxon>Sphingobacteriales</taxon>
        <taxon>Sphingobacteriaceae</taxon>
        <taxon>Mucilaginibacter</taxon>
    </lineage>
</organism>
<dbReference type="STRING" id="551996.SAMN05192573_1116"/>
<feature type="transmembrane region" description="Helical" evidence="1">
    <location>
        <begin position="176"/>
        <end position="200"/>
    </location>
</feature>
<feature type="transmembrane region" description="Helical" evidence="1">
    <location>
        <begin position="279"/>
        <end position="297"/>
    </location>
</feature>
<feature type="transmembrane region" description="Helical" evidence="1">
    <location>
        <begin position="327"/>
        <end position="346"/>
    </location>
</feature>
<feature type="transmembrane region" description="Helical" evidence="1">
    <location>
        <begin position="83"/>
        <end position="116"/>
    </location>
</feature>
<evidence type="ECO:0000313" key="3">
    <source>
        <dbReference type="Proteomes" id="UP000199705"/>
    </source>
</evidence>
<sequence length="359" mass="41875">MEQLKTGTQPWVKNSLTDGVFILSPPFIALLTVALFPAQFKNSALMPVQYWVVLIVMIDVAHVYSTLYRTYFNPPEFKKQPHILIAVPLFCYIGGVMLYLAGGIFFWRLLAYLAVYHFIRQQYGFLRIYSRRENQTSLLKYIDNTAIYIATIYPLLYWHFAGYKKNFNWFVNGDFVLFHFDGLLIAAKVIYLLSIALFIIKEVWLYIKKQQFNLPKNMVVLGTFLSWYFGIVYYNGDMAFTTLNVVSHGIPYMALVWFYEQKKFTGQKNYQTGFMKLTFSKYGVLSFIGLLILFAYVEEGLWDGLIWKEHVSVFRIFAGLPSINSDMILALTVPLLALPQSTHYVLDGFIWRMRKQQEA</sequence>
<dbReference type="EMBL" id="FNCG01000011">
    <property type="protein sequence ID" value="SDH60274.1"/>
    <property type="molecule type" value="Genomic_DNA"/>
</dbReference>
<feature type="transmembrane region" description="Helical" evidence="1">
    <location>
        <begin position="137"/>
        <end position="156"/>
    </location>
</feature>
<reference evidence="3" key="1">
    <citation type="submission" date="2016-10" db="EMBL/GenBank/DDBJ databases">
        <authorList>
            <person name="Varghese N."/>
            <person name="Submissions S."/>
        </authorList>
    </citation>
    <scope>NUCLEOTIDE SEQUENCE [LARGE SCALE GENOMIC DNA]</scope>
    <source>
        <strain evidence="3">Gh-67</strain>
    </source>
</reference>
<keyword evidence="1" id="KW-1133">Transmembrane helix</keyword>
<gene>
    <name evidence="2" type="ORF">SAMN05192573_1116</name>
</gene>
<keyword evidence="1" id="KW-0472">Membrane</keyword>
<feature type="transmembrane region" description="Helical" evidence="1">
    <location>
        <begin position="50"/>
        <end position="71"/>
    </location>
</feature>
<dbReference type="RefSeq" id="WP_091171012.1">
    <property type="nucleotide sequence ID" value="NZ_FNCG01000011.1"/>
</dbReference>
<evidence type="ECO:0000256" key="1">
    <source>
        <dbReference type="SAM" id="Phobius"/>
    </source>
</evidence>
<dbReference type="AlphaFoldDB" id="A0A1G8DRF1"/>
<keyword evidence="1" id="KW-0812">Transmembrane</keyword>
<feature type="transmembrane region" description="Helical" evidence="1">
    <location>
        <begin position="212"/>
        <end position="234"/>
    </location>
</feature>
<feature type="transmembrane region" description="Helical" evidence="1">
    <location>
        <begin position="20"/>
        <end position="38"/>
    </location>
</feature>
<keyword evidence="3" id="KW-1185">Reference proteome</keyword>
<accession>A0A1G8DRF1</accession>
<name>A0A1G8DRF1_9SPHI</name>
<feature type="transmembrane region" description="Helical" evidence="1">
    <location>
        <begin position="240"/>
        <end position="259"/>
    </location>
</feature>